<protein>
    <submittedName>
        <fullName evidence="2">Uncharacterized protein</fullName>
    </submittedName>
</protein>
<organism evidence="2 3">
    <name type="scientific">Agrocybe pediades</name>
    <dbReference type="NCBI Taxonomy" id="84607"/>
    <lineage>
        <taxon>Eukaryota</taxon>
        <taxon>Fungi</taxon>
        <taxon>Dikarya</taxon>
        <taxon>Basidiomycota</taxon>
        <taxon>Agaricomycotina</taxon>
        <taxon>Agaricomycetes</taxon>
        <taxon>Agaricomycetidae</taxon>
        <taxon>Agaricales</taxon>
        <taxon>Agaricineae</taxon>
        <taxon>Strophariaceae</taxon>
        <taxon>Agrocybe</taxon>
    </lineage>
</organism>
<sequence length="146" mass="15646">MAAPFDNTKAVANTRQTNPLPSNTSSPTALLATKQRTDLLLQAATGTALHHSGPEAARPGTPRKDVARAVTARAAGLDTRSSAARPLSTARPKNALGKPVRATIYPLWPSLGEGSKYVNRLFENRIKKSTLTTQVFFGNKQRNIAQ</sequence>
<evidence type="ECO:0000313" key="3">
    <source>
        <dbReference type="Proteomes" id="UP000521872"/>
    </source>
</evidence>
<proteinExistence type="predicted"/>
<keyword evidence="3" id="KW-1185">Reference proteome</keyword>
<feature type="region of interest" description="Disordered" evidence="1">
    <location>
        <begin position="1"/>
        <end position="28"/>
    </location>
</feature>
<evidence type="ECO:0000313" key="2">
    <source>
        <dbReference type="EMBL" id="KAF4618817.1"/>
    </source>
</evidence>
<accession>A0A8H4QYX5</accession>
<feature type="region of interest" description="Disordered" evidence="1">
    <location>
        <begin position="46"/>
        <end position="98"/>
    </location>
</feature>
<evidence type="ECO:0000256" key="1">
    <source>
        <dbReference type="SAM" id="MobiDB-lite"/>
    </source>
</evidence>
<feature type="compositionally biased region" description="Polar residues" evidence="1">
    <location>
        <begin position="10"/>
        <end position="28"/>
    </location>
</feature>
<dbReference type="EMBL" id="JAACJL010000017">
    <property type="protein sequence ID" value="KAF4618817.1"/>
    <property type="molecule type" value="Genomic_DNA"/>
</dbReference>
<gene>
    <name evidence="2" type="ORF">D9613_009737</name>
</gene>
<reference evidence="2 3" key="1">
    <citation type="submission" date="2019-12" db="EMBL/GenBank/DDBJ databases">
        <authorList>
            <person name="Floudas D."/>
            <person name="Bentzer J."/>
            <person name="Ahren D."/>
            <person name="Johansson T."/>
            <person name="Persson P."/>
            <person name="Tunlid A."/>
        </authorList>
    </citation>
    <scope>NUCLEOTIDE SEQUENCE [LARGE SCALE GENOMIC DNA]</scope>
    <source>
        <strain evidence="2 3">CBS 102.39</strain>
    </source>
</reference>
<dbReference type="AlphaFoldDB" id="A0A8H4QYX5"/>
<comment type="caution">
    <text evidence="2">The sequence shown here is derived from an EMBL/GenBank/DDBJ whole genome shotgun (WGS) entry which is preliminary data.</text>
</comment>
<dbReference type="Proteomes" id="UP000521872">
    <property type="component" value="Unassembled WGS sequence"/>
</dbReference>
<name>A0A8H4QYX5_9AGAR</name>